<evidence type="ECO:0000256" key="3">
    <source>
        <dbReference type="ARBA" id="ARBA00022694"/>
    </source>
</evidence>
<comment type="similarity">
    <text evidence="2 5">Belongs to the pseudouridine synthase TruB family. Type 1 subfamily.</text>
</comment>
<sequence length="273" mass="31297">MNAIFVANKPYGLSSNHFLSRLKRKYKVKKAGFSGTLDPFATGVLVVAFGSYTRLFSYLNKTPKVYEATIWFGASSESGDNENIYQVEKLRPFSPDVFEIVRKSLLGKVSYIPPKFSAKNINGVRAYKLARSGVEFELKSQEMEIFSCEILNYSHPFLTIRVKVDEGAYVRSYAQLFAQKMGVNATLSALKRVSEGEFRFENERFLDPISILNLPKNEYFGDINEVMDGKKLDLCKLKMQKNGKYLLEYDEFFSIIEIKDDEINYCLNKVKKC</sequence>
<evidence type="ECO:0000256" key="4">
    <source>
        <dbReference type="ARBA" id="ARBA00023235"/>
    </source>
</evidence>
<evidence type="ECO:0000259" key="6">
    <source>
        <dbReference type="Pfam" id="PF01509"/>
    </source>
</evidence>
<evidence type="ECO:0000256" key="1">
    <source>
        <dbReference type="ARBA" id="ARBA00000385"/>
    </source>
</evidence>
<dbReference type="GO" id="GO:0160148">
    <property type="term" value="F:tRNA pseudouridine(55) synthase activity"/>
    <property type="evidence" value="ECO:0007669"/>
    <property type="project" value="UniProtKB-EC"/>
</dbReference>
<dbReference type="GO" id="GO:0003723">
    <property type="term" value="F:RNA binding"/>
    <property type="evidence" value="ECO:0007669"/>
    <property type="project" value="InterPro"/>
</dbReference>
<dbReference type="Proteomes" id="UP000189728">
    <property type="component" value="Unassembled WGS sequence"/>
</dbReference>
<dbReference type="NCBIfam" id="TIGR00431">
    <property type="entry name" value="TruB"/>
    <property type="match status" value="1"/>
</dbReference>
<proteinExistence type="inferred from homology"/>
<dbReference type="GO" id="GO:1990481">
    <property type="term" value="P:mRNA pseudouridine synthesis"/>
    <property type="evidence" value="ECO:0007669"/>
    <property type="project" value="TreeGrafter"/>
</dbReference>
<evidence type="ECO:0000256" key="5">
    <source>
        <dbReference type="HAMAP-Rule" id="MF_01080"/>
    </source>
</evidence>
<dbReference type="InterPro" id="IPR014780">
    <property type="entry name" value="tRNA_psdUridine_synth_TruB"/>
</dbReference>
<dbReference type="EC" id="5.4.99.25" evidence="5"/>
<reference evidence="7 8" key="1">
    <citation type="submission" date="2016-08" db="EMBL/GenBank/DDBJ databases">
        <title>Campylobacter species from sea mammals.</title>
        <authorList>
            <person name="Gilbert M.J."/>
            <person name="Byrne B.A."/>
            <person name="Zomer A.L."/>
            <person name="Wagenaar J.A."/>
        </authorList>
    </citation>
    <scope>NUCLEOTIDE SEQUENCE [LARGE SCALE GENOMIC DNA]</scope>
    <source>
        <strain evidence="7 8">1105248</strain>
    </source>
</reference>
<dbReference type="PANTHER" id="PTHR13767:SF2">
    <property type="entry name" value="PSEUDOURIDYLATE SYNTHASE TRUB1"/>
    <property type="match status" value="1"/>
</dbReference>
<evidence type="ECO:0000256" key="2">
    <source>
        <dbReference type="ARBA" id="ARBA00005642"/>
    </source>
</evidence>
<feature type="active site" description="Nucleophile" evidence="5">
    <location>
        <position position="38"/>
    </location>
</feature>
<comment type="catalytic activity">
    <reaction evidence="1 5">
        <text>uridine(55) in tRNA = pseudouridine(55) in tRNA</text>
        <dbReference type="Rhea" id="RHEA:42532"/>
        <dbReference type="Rhea" id="RHEA-COMP:10101"/>
        <dbReference type="Rhea" id="RHEA-COMP:10102"/>
        <dbReference type="ChEBI" id="CHEBI:65314"/>
        <dbReference type="ChEBI" id="CHEBI:65315"/>
        <dbReference type="EC" id="5.4.99.25"/>
    </reaction>
</comment>
<dbReference type="EMBL" id="MCRK01000024">
    <property type="protein sequence ID" value="OPA78858.1"/>
    <property type="molecule type" value="Genomic_DNA"/>
</dbReference>
<name>A0AAX0LAC2_9BACT</name>
<dbReference type="Gene3D" id="3.30.2350.10">
    <property type="entry name" value="Pseudouridine synthase"/>
    <property type="match status" value="1"/>
</dbReference>
<comment type="caution">
    <text evidence="7">The sequence shown here is derived from an EMBL/GenBank/DDBJ whole genome shotgun (WGS) entry which is preliminary data.</text>
</comment>
<dbReference type="SUPFAM" id="SSF55120">
    <property type="entry name" value="Pseudouridine synthase"/>
    <property type="match status" value="1"/>
</dbReference>
<evidence type="ECO:0000313" key="7">
    <source>
        <dbReference type="EMBL" id="OPA78858.1"/>
    </source>
</evidence>
<keyword evidence="3 5" id="KW-0819">tRNA processing</keyword>
<accession>A0AAX0LAC2</accession>
<dbReference type="RefSeq" id="WP_069636926.1">
    <property type="nucleotide sequence ID" value="NZ_CP012546.1"/>
</dbReference>
<dbReference type="HAMAP" id="MF_01080">
    <property type="entry name" value="TruB_bact"/>
    <property type="match status" value="1"/>
</dbReference>
<organism evidence="7 8">
    <name type="scientific">Campylobacter pinnipediorum subsp. pinnipediorum</name>
    <dbReference type="NCBI Taxonomy" id="1660067"/>
    <lineage>
        <taxon>Bacteria</taxon>
        <taxon>Pseudomonadati</taxon>
        <taxon>Campylobacterota</taxon>
        <taxon>Epsilonproteobacteria</taxon>
        <taxon>Campylobacterales</taxon>
        <taxon>Campylobacteraceae</taxon>
        <taxon>Campylobacter</taxon>
    </lineage>
</organism>
<dbReference type="InterPro" id="IPR002501">
    <property type="entry name" value="PsdUridine_synth_N"/>
</dbReference>
<evidence type="ECO:0000313" key="8">
    <source>
        <dbReference type="Proteomes" id="UP000189728"/>
    </source>
</evidence>
<protein>
    <recommendedName>
        <fullName evidence="5">tRNA pseudouridine synthase B</fullName>
        <ecNumber evidence="5">5.4.99.25</ecNumber>
    </recommendedName>
    <alternativeName>
        <fullName evidence="5">tRNA pseudouridine(55) synthase</fullName>
        <shortName evidence="5">Psi55 synthase</shortName>
    </alternativeName>
    <alternativeName>
        <fullName evidence="5">tRNA pseudouridylate synthase</fullName>
    </alternativeName>
    <alternativeName>
        <fullName evidence="5">tRNA-uridine isomerase</fullName>
    </alternativeName>
</protein>
<dbReference type="AlphaFoldDB" id="A0AAX0LAC2"/>
<comment type="function">
    <text evidence="5">Responsible for synthesis of pseudouridine from uracil-55 in the psi GC loop of transfer RNAs.</text>
</comment>
<feature type="domain" description="Pseudouridine synthase II N-terminal" evidence="6">
    <location>
        <begin position="23"/>
        <end position="170"/>
    </location>
</feature>
<keyword evidence="4 5" id="KW-0413">Isomerase</keyword>
<dbReference type="InterPro" id="IPR020103">
    <property type="entry name" value="PsdUridine_synth_cat_dom_sf"/>
</dbReference>
<gene>
    <name evidence="5" type="primary">truB</name>
    <name evidence="7" type="ORF">BFG04_02190</name>
</gene>
<dbReference type="GO" id="GO:0031119">
    <property type="term" value="P:tRNA pseudouridine synthesis"/>
    <property type="evidence" value="ECO:0007669"/>
    <property type="project" value="UniProtKB-UniRule"/>
</dbReference>
<dbReference type="Pfam" id="PF01509">
    <property type="entry name" value="TruB_N"/>
    <property type="match status" value="1"/>
</dbReference>
<dbReference type="PANTHER" id="PTHR13767">
    <property type="entry name" value="TRNA-PSEUDOURIDINE SYNTHASE"/>
    <property type="match status" value="1"/>
</dbReference>